<keyword evidence="1" id="KW-0812">Transmembrane</keyword>
<gene>
    <name evidence="2" type="ORF">CSOJ01_09840</name>
</gene>
<protein>
    <submittedName>
        <fullName evidence="2">Uncharacterized protein</fullName>
    </submittedName>
</protein>
<name>A0A8H6J202_9PEZI</name>
<evidence type="ECO:0000313" key="3">
    <source>
        <dbReference type="Proteomes" id="UP000652219"/>
    </source>
</evidence>
<dbReference type="EMBL" id="WIGN01000195">
    <property type="protein sequence ID" value="KAF6804937.1"/>
    <property type="molecule type" value="Genomic_DNA"/>
</dbReference>
<accession>A0A8H6J202</accession>
<reference evidence="2 3" key="1">
    <citation type="journal article" date="2020" name="Phytopathology">
        <title>Genome Sequence Resources of Colletotrichum truncatum, C. plurivorum, C. musicola, and C. sojae: Four Species Pathogenic to Soybean (Glycine max).</title>
        <authorList>
            <person name="Rogerio F."/>
            <person name="Boufleur T.R."/>
            <person name="Ciampi-Guillardi M."/>
            <person name="Sukno S.A."/>
            <person name="Thon M.R."/>
            <person name="Massola Junior N.S."/>
            <person name="Baroncelli R."/>
        </authorList>
    </citation>
    <scope>NUCLEOTIDE SEQUENCE [LARGE SCALE GENOMIC DNA]</scope>
    <source>
        <strain evidence="2 3">LFN0009</strain>
    </source>
</reference>
<evidence type="ECO:0000313" key="2">
    <source>
        <dbReference type="EMBL" id="KAF6804937.1"/>
    </source>
</evidence>
<keyword evidence="1" id="KW-1133">Transmembrane helix</keyword>
<dbReference type="Proteomes" id="UP000652219">
    <property type="component" value="Unassembled WGS sequence"/>
</dbReference>
<dbReference type="AlphaFoldDB" id="A0A8H6J202"/>
<comment type="caution">
    <text evidence="2">The sequence shown here is derived from an EMBL/GenBank/DDBJ whole genome shotgun (WGS) entry which is preliminary data.</text>
</comment>
<evidence type="ECO:0000256" key="1">
    <source>
        <dbReference type="SAM" id="Phobius"/>
    </source>
</evidence>
<organism evidence="2 3">
    <name type="scientific">Colletotrichum sojae</name>
    <dbReference type="NCBI Taxonomy" id="2175907"/>
    <lineage>
        <taxon>Eukaryota</taxon>
        <taxon>Fungi</taxon>
        <taxon>Dikarya</taxon>
        <taxon>Ascomycota</taxon>
        <taxon>Pezizomycotina</taxon>
        <taxon>Sordariomycetes</taxon>
        <taxon>Hypocreomycetidae</taxon>
        <taxon>Glomerellales</taxon>
        <taxon>Glomerellaceae</taxon>
        <taxon>Colletotrichum</taxon>
        <taxon>Colletotrichum orchidearum species complex</taxon>
    </lineage>
</organism>
<keyword evidence="3" id="KW-1185">Reference proteome</keyword>
<keyword evidence="1" id="KW-0472">Membrane</keyword>
<sequence>MGDFHATIASGSFVEGGSYFLPGASLITNELFVETNGPGFGNGSLLPTFDDLLNRNYSAYALNISNAAVNASSWKRLGAPAFWPIFQERSCTGLKDHRNVVTIARGPGWKKSELWNLSTTADELWEPVVPRDGTKFSTSKTIPWDKADRWNASLYAAPGDGCELGFLPDSFNVDIDYCLVEPRDLITVGHGDEDYANDPTSLPEDAVITLSVSPAASLAFLVVGVVLLLLPVAISAQKLPGQMPVVGSNSLAIAAACRVSPLAKTYGDFGREHKMQTAEAGEPIQVPDEDAGVERPDITQDFALYRLKWGEIRMPDYWYFGMGLGHLSFGSVFDDPQPPTHGRLYR</sequence>
<feature type="transmembrane region" description="Helical" evidence="1">
    <location>
        <begin position="215"/>
        <end position="234"/>
    </location>
</feature>
<proteinExistence type="predicted"/>